<dbReference type="PANTHER" id="PTHR28523:SF1">
    <property type="entry name" value="CYTOCHROME C OXIDASE ASSEMBLY FACTOR 1"/>
    <property type="match status" value="1"/>
</dbReference>
<dbReference type="EMBL" id="KV453841">
    <property type="protein sequence ID" value="ODV91583.1"/>
    <property type="molecule type" value="Genomic_DNA"/>
</dbReference>
<keyword evidence="1" id="KW-0812">Transmembrane</keyword>
<organism evidence="2 3">
    <name type="scientific">Tortispora caseinolytica NRRL Y-17796</name>
    <dbReference type="NCBI Taxonomy" id="767744"/>
    <lineage>
        <taxon>Eukaryota</taxon>
        <taxon>Fungi</taxon>
        <taxon>Dikarya</taxon>
        <taxon>Ascomycota</taxon>
        <taxon>Saccharomycotina</taxon>
        <taxon>Trigonopsidomycetes</taxon>
        <taxon>Trigonopsidales</taxon>
        <taxon>Trigonopsidaceae</taxon>
        <taxon>Tortispora</taxon>
    </lineage>
</organism>
<dbReference type="InterPro" id="IPR014807">
    <property type="entry name" value="Coa1"/>
</dbReference>
<sequence>VALDVDLPNVSTRPKGLLAFLGFVVFCAVIGAGIINNDNLNSNIVGSALYSLRRSPTAREALGSKIQLKGAFPWLWGSLNIVHGDVHFQVPIKGDKNSGILRFRATRQSPNEEFKLLEWSIEV</sequence>
<evidence type="ECO:0000256" key="1">
    <source>
        <dbReference type="SAM" id="Phobius"/>
    </source>
</evidence>
<dbReference type="PANTHER" id="PTHR28523">
    <property type="entry name" value="CYTOCHROME C OXIDASE ASSEMBLY FACTOR 1"/>
    <property type="match status" value="1"/>
</dbReference>
<dbReference type="OrthoDB" id="2100652at2759"/>
<dbReference type="AlphaFoldDB" id="A0A1E4TIM3"/>
<gene>
    <name evidence="2" type="ORF">CANCADRAFT_13822</name>
</gene>
<keyword evidence="3" id="KW-1185">Reference proteome</keyword>
<keyword evidence="1" id="KW-0472">Membrane</keyword>
<feature type="non-terminal residue" evidence="2">
    <location>
        <position position="123"/>
    </location>
</feature>
<keyword evidence="1" id="KW-1133">Transmembrane helix</keyword>
<evidence type="ECO:0008006" key="4">
    <source>
        <dbReference type="Google" id="ProtNLM"/>
    </source>
</evidence>
<evidence type="ECO:0000313" key="3">
    <source>
        <dbReference type="Proteomes" id="UP000095023"/>
    </source>
</evidence>
<protein>
    <recommendedName>
        <fullName evidence="4">DUF1783-domain-containing protein</fullName>
    </recommendedName>
</protein>
<feature type="transmembrane region" description="Helical" evidence="1">
    <location>
        <begin position="16"/>
        <end position="35"/>
    </location>
</feature>
<evidence type="ECO:0000313" key="2">
    <source>
        <dbReference type="EMBL" id="ODV91583.1"/>
    </source>
</evidence>
<dbReference type="Pfam" id="PF08695">
    <property type="entry name" value="Coa1"/>
    <property type="match status" value="1"/>
</dbReference>
<name>A0A1E4TIM3_9ASCO</name>
<feature type="non-terminal residue" evidence="2">
    <location>
        <position position="1"/>
    </location>
</feature>
<reference evidence="3" key="1">
    <citation type="submission" date="2016-02" db="EMBL/GenBank/DDBJ databases">
        <title>Comparative genomics of biotechnologically important yeasts.</title>
        <authorList>
            <consortium name="DOE Joint Genome Institute"/>
            <person name="Riley R."/>
            <person name="Haridas S."/>
            <person name="Wolfe K.H."/>
            <person name="Lopes M.R."/>
            <person name="Hittinger C.T."/>
            <person name="Goker M."/>
            <person name="Salamov A."/>
            <person name="Wisecaver J."/>
            <person name="Long T.M."/>
            <person name="Aerts A.L."/>
            <person name="Barry K."/>
            <person name="Choi C."/>
            <person name="Clum A."/>
            <person name="Coughlan A.Y."/>
            <person name="Deshpande S."/>
            <person name="Douglass A.P."/>
            <person name="Hanson S.J."/>
            <person name="Klenk H.-P."/>
            <person name="Labutti K."/>
            <person name="Lapidus A."/>
            <person name="Lindquist E."/>
            <person name="Lipzen A."/>
            <person name="Meier-Kolthoff J.P."/>
            <person name="Ohm R.A."/>
            <person name="Otillar R.P."/>
            <person name="Pangilinan J."/>
            <person name="Peng Y."/>
            <person name="Rokas A."/>
            <person name="Rosa C.A."/>
            <person name="Scheuner C."/>
            <person name="Sibirny A.A."/>
            <person name="Slot J.C."/>
            <person name="Stielow J.B."/>
            <person name="Sun H."/>
            <person name="Kurtzman C.P."/>
            <person name="Blackwell M."/>
            <person name="Jeffries T.W."/>
            <person name="Grigoriev I.V."/>
        </authorList>
    </citation>
    <scope>NUCLEOTIDE SEQUENCE [LARGE SCALE GENOMIC DNA]</scope>
    <source>
        <strain evidence="3">NRRL Y-17796</strain>
    </source>
</reference>
<proteinExistence type="predicted"/>
<dbReference type="GO" id="GO:0033617">
    <property type="term" value="P:mitochondrial respiratory chain complex IV assembly"/>
    <property type="evidence" value="ECO:0007669"/>
    <property type="project" value="InterPro"/>
</dbReference>
<dbReference type="GO" id="GO:0005743">
    <property type="term" value="C:mitochondrial inner membrane"/>
    <property type="evidence" value="ECO:0007669"/>
    <property type="project" value="TreeGrafter"/>
</dbReference>
<accession>A0A1E4TIM3</accession>
<dbReference type="InterPro" id="IPR042432">
    <property type="entry name" value="Coa1_fungi"/>
</dbReference>
<dbReference type="Proteomes" id="UP000095023">
    <property type="component" value="Unassembled WGS sequence"/>
</dbReference>